<name>X1BZZ9_9ZZZZ</name>
<feature type="non-terminal residue" evidence="2">
    <location>
        <position position="94"/>
    </location>
</feature>
<dbReference type="InterPro" id="IPR006674">
    <property type="entry name" value="HD_domain"/>
</dbReference>
<gene>
    <name evidence="2" type="ORF">S01H4_29247</name>
</gene>
<reference evidence="2" key="1">
    <citation type="journal article" date="2014" name="Front. Microbiol.">
        <title>High frequency of phylogenetically diverse reductive dehalogenase-homologous genes in deep subseafloor sedimentary metagenomes.</title>
        <authorList>
            <person name="Kawai M."/>
            <person name="Futagami T."/>
            <person name="Toyoda A."/>
            <person name="Takaki Y."/>
            <person name="Nishi S."/>
            <person name="Hori S."/>
            <person name="Arai W."/>
            <person name="Tsubouchi T."/>
            <person name="Morono Y."/>
            <person name="Uchiyama I."/>
            <person name="Ito T."/>
            <person name="Fujiyama A."/>
            <person name="Inagaki F."/>
            <person name="Takami H."/>
        </authorList>
    </citation>
    <scope>NUCLEOTIDE SEQUENCE</scope>
    <source>
        <strain evidence="2">Expedition CK06-06</strain>
    </source>
</reference>
<dbReference type="Gene3D" id="1.10.3210.10">
    <property type="entry name" value="Hypothetical protein af1432"/>
    <property type="match status" value="1"/>
</dbReference>
<evidence type="ECO:0000313" key="2">
    <source>
        <dbReference type="EMBL" id="GAG77716.1"/>
    </source>
</evidence>
<feature type="domain" description="HD" evidence="1">
    <location>
        <begin position="25"/>
        <end position="86"/>
    </location>
</feature>
<dbReference type="SUPFAM" id="SSF109604">
    <property type="entry name" value="HD-domain/PDEase-like"/>
    <property type="match status" value="1"/>
</dbReference>
<evidence type="ECO:0000259" key="1">
    <source>
        <dbReference type="Pfam" id="PF01966"/>
    </source>
</evidence>
<comment type="caution">
    <text evidence="2">The sequence shown here is derived from an EMBL/GenBank/DDBJ whole genome shotgun (WGS) entry which is preliminary data.</text>
</comment>
<proteinExistence type="predicted"/>
<accession>X1BZZ9</accession>
<dbReference type="EMBL" id="BART01014844">
    <property type="protein sequence ID" value="GAG77716.1"/>
    <property type="molecule type" value="Genomic_DNA"/>
</dbReference>
<dbReference type="AlphaFoldDB" id="X1BZZ9"/>
<feature type="non-terminal residue" evidence="2">
    <location>
        <position position="1"/>
    </location>
</feature>
<dbReference type="Pfam" id="PF01966">
    <property type="entry name" value="HD"/>
    <property type="match status" value="1"/>
</dbReference>
<protein>
    <recommendedName>
        <fullName evidence="1">HD domain-containing protein</fullName>
    </recommendedName>
</protein>
<organism evidence="2">
    <name type="scientific">marine sediment metagenome</name>
    <dbReference type="NCBI Taxonomy" id="412755"/>
    <lineage>
        <taxon>unclassified sequences</taxon>
        <taxon>metagenomes</taxon>
        <taxon>ecological metagenomes</taxon>
    </lineage>
</organism>
<sequence length="94" mass="11060">AKTDILKKLRHKFEREKKLYFHNHIHTKDVLNAVKRLAELEGISERKLLLLKTAALYHDAGFLKQYENNELIGARIAEETLPRFGYTKKQIETI</sequence>